<feature type="compositionally biased region" description="Low complexity" evidence="1">
    <location>
        <begin position="91"/>
        <end position="101"/>
    </location>
</feature>
<sequence length="101" mass="11218">MEAERAVTELVPAPGWHEDPETSDVERWWDGTRWSDTEFRPKPDQRGTAGSRWWRGPRPCRASCAEPSGRRRQMTPPSMNPCCPSGGGGSSFASLISSEGR</sequence>
<gene>
    <name evidence="3" type="ORF">ABIQ69_03660</name>
</gene>
<organism evidence="3">
    <name type="scientific">Agromyces sp. G08B096</name>
    <dbReference type="NCBI Taxonomy" id="3156399"/>
    <lineage>
        <taxon>Bacteria</taxon>
        <taxon>Bacillati</taxon>
        <taxon>Actinomycetota</taxon>
        <taxon>Actinomycetes</taxon>
        <taxon>Micrococcales</taxon>
        <taxon>Microbacteriaceae</taxon>
        <taxon>Agromyces</taxon>
    </lineage>
</organism>
<evidence type="ECO:0000259" key="2">
    <source>
        <dbReference type="Pfam" id="PF10708"/>
    </source>
</evidence>
<dbReference type="RefSeq" id="WP_350349050.1">
    <property type="nucleotide sequence ID" value="NZ_CP158374.1"/>
</dbReference>
<proteinExistence type="predicted"/>
<name>A0AAU7W8S6_9MICO</name>
<evidence type="ECO:0000256" key="1">
    <source>
        <dbReference type="SAM" id="MobiDB-lite"/>
    </source>
</evidence>
<dbReference type="InterPro" id="IPR018929">
    <property type="entry name" value="DUF2510"/>
</dbReference>
<feature type="compositionally biased region" description="Basic and acidic residues" evidence="1">
    <location>
        <begin position="16"/>
        <end position="45"/>
    </location>
</feature>
<feature type="region of interest" description="Disordered" evidence="1">
    <location>
        <begin position="1"/>
        <end position="101"/>
    </location>
</feature>
<reference evidence="3" key="1">
    <citation type="submission" date="2024-05" db="EMBL/GenBank/DDBJ databases">
        <authorList>
            <person name="Yu L."/>
        </authorList>
    </citation>
    <scope>NUCLEOTIDE SEQUENCE</scope>
    <source>
        <strain evidence="3">G08B096</strain>
    </source>
</reference>
<protein>
    <submittedName>
        <fullName evidence="3">DUF2510 domain-containing protein</fullName>
    </submittedName>
</protein>
<feature type="domain" description="DUF2510" evidence="2">
    <location>
        <begin position="14"/>
        <end position="37"/>
    </location>
</feature>
<dbReference type="Pfam" id="PF10708">
    <property type="entry name" value="DUF2510"/>
    <property type="match status" value="1"/>
</dbReference>
<dbReference type="AlphaFoldDB" id="A0AAU7W8S6"/>
<accession>A0AAU7W8S6</accession>
<evidence type="ECO:0000313" key="3">
    <source>
        <dbReference type="EMBL" id="XBX83034.1"/>
    </source>
</evidence>
<dbReference type="EMBL" id="CP158374">
    <property type="protein sequence ID" value="XBX83034.1"/>
    <property type="molecule type" value="Genomic_DNA"/>
</dbReference>